<evidence type="ECO:0000259" key="3">
    <source>
        <dbReference type="Pfam" id="PF13439"/>
    </source>
</evidence>
<protein>
    <recommendedName>
        <fullName evidence="6">Glycosyltransferase</fullName>
    </recommendedName>
</protein>
<organism evidence="4 5">
    <name type="scientific">Piscinibacter sakaiensis</name>
    <name type="common">Ideonella sakaiensis</name>
    <dbReference type="NCBI Taxonomy" id="1547922"/>
    <lineage>
        <taxon>Bacteria</taxon>
        <taxon>Pseudomonadati</taxon>
        <taxon>Pseudomonadota</taxon>
        <taxon>Betaproteobacteria</taxon>
        <taxon>Burkholderiales</taxon>
        <taxon>Sphaerotilaceae</taxon>
        <taxon>Piscinibacter</taxon>
    </lineage>
</organism>
<comment type="caution">
    <text evidence="4">The sequence shown here is derived from an EMBL/GenBank/DDBJ whole genome shotgun (WGS) entry which is preliminary data.</text>
</comment>
<dbReference type="AlphaFoldDB" id="A0A0K8P4A3"/>
<evidence type="ECO:0000256" key="1">
    <source>
        <dbReference type="SAM" id="MobiDB-lite"/>
    </source>
</evidence>
<proteinExistence type="predicted"/>
<feature type="compositionally biased region" description="Low complexity" evidence="1">
    <location>
        <begin position="9"/>
        <end position="19"/>
    </location>
</feature>
<dbReference type="PANTHER" id="PTHR45947">
    <property type="entry name" value="SULFOQUINOVOSYL TRANSFERASE SQD2"/>
    <property type="match status" value="1"/>
</dbReference>
<name>A0A0K8P4A3_PISS1</name>
<dbReference type="Pfam" id="PF13439">
    <property type="entry name" value="Glyco_transf_4"/>
    <property type="match status" value="1"/>
</dbReference>
<evidence type="ECO:0000313" key="5">
    <source>
        <dbReference type="Proteomes" id="UP000037660"/>
    </source>
</evidence>
<dbReference type="EMBL" id="BBYR01000040">
    <property type="protein sequence ID" value="GAP37005.1"/>
    <property type="molecule type" value="Genomic_DNA"/>
</dbReference>
<reference evidence="4 5" key="2">
    <citation type="journal article" date="2016" name="Science">
        <title>A bacterium that degrades and assimilates poly(ethylene terephthalate).</title>
        <authorList>
            <person name="Yoshida S."/>
            <person name="Hiraga K."/>
            <person name="Takehana T."/>
            <person name="Taniguchi I."/>
            <person name="Yamaji H."/>
            <person name="Maeda Y."/>
            <person name="Toyohara K."/>
            <person name="Miyamoto K."/>
            <person name="Kimura Y."/>
            <person name="Oda K."/>
        </authorList>
    </citation>
    <scope>NUCLEOTIDE SEQUENCE [LARGE SCALE GENOMIC DNA]</scope>
    <source>
        <strain evidence="5">NBRC 110686 / TISTR 2288 / 201-F6</strain>
    </source>
</reference>
<dbReference type="STRING" id="1547922.ISF6_2860"/>
<sequence length="413" mass="44629">MPPDDDAPACRPAGPDAAASDLPEAVSPLSPPPSEPRPPLRPLHVGKYIPPPYAGIEAHIDTLLRALQPQAEPVLVATRGAQPPEAAGLPYRVVGVPTAGTLASVPLSPGILGAVRREFAGGRAELLHLHAPNPWGDLAALTTRRHPVVMTWHSDIVRQRRLMRLYGPLQRRTLDRVDRLVVFTPKHYESSVQLRGRGLEHKLVSIPIGIDFDRLDRRADDPVLRADIDAWAAGRPLLLTVGRHVYYKGYGFLLEALARLRSDAVLVMVGKGPLTSALQAQAAALGVDARVRFAGELSDDGLATLLRRCDVFTLPSIEPSEAFGIATAEAMSGAKPTVVCELGNGVNYLTRDGETGFAVPPRDVPALADALDRLVLDGALRARMGAAARDWVRREFSVDTMRTRTLALYRSLV</sequence>
<dbReference type="Gene3D" id="3.40.50.2000">
    <property type="entry name" value="Glycogen Phosphorylase B"/>
    <property type="match status" value="2"/>
</dbReference>
<feature type="compositionally biased region" description="Pro residues" evidence="1">
    <location>
        <begin position="29"/>
        <end position="41"/>
    </location>
</feature>
<dbReference type="InterPro" id="IPR028098">
    <property type="entry name" value="Glyco_trans_4-like_N"/>
</dbReference>
<accession>A0A0K8P4A3</accession>
<dbReference type="Proteomes" id="UP000037660">
    <property type="component" value="Unassembled WGS sequence"/>
</dbReference>
<dbReference type="PANTHER" id="PTHR45947:SF3">
    <property type="entry name" value="SULFOQUINOVOSYL TRANSFERASE SQD2"/>
    <property type="match status" value="1"/>
</dbReference>
<evidence type="ECO:0000259" key="2">
    <source>
        <dbReference type="Pfam" id="PF00534"/>
    </source>
</evidence>
<evidence type="ECO:0000313" key="4">
    <source>
        <dbReference type="EMBL" id="GAP37005.1"/>
    </source>
</evidence>
<dbReference type="SUPFAM" id="SSF53756">
    <property type="entry name" value="UDP-Glycosyltransferase/glycogen phosphorylase"/>
    <property type="match status" value="1"/>
</dbReference>
<feature type="domain" description="Glycosyltransferase subfamily 4-like N-terminal" evidence="3">
    <location>
        <begin position="55"/>
        <end position="214"/>
    </location>
</feature>
<feature type="domain" description="Glycosyl transferase family 1" evidence="2">
    <location>
        <begin position="232"/>
        <end position="391"/>
    </location>
</feature>
<gene>
    <name evidence="4" type="ORF">ISF6_2860</name>
</gene>
<dbReference type="InterPro" id="IPR001296">
    <property type="entry name" value="Glyco_trans_1"/>
</dbReference>
<feature type="region of interest" description="Disordered" evidence="1">
    <location>
        <begin position="1"/>
        <end position="43"/>
    </location>
</feature>
<keyword evidence="5" id="KW-1185">Reference proteome</keyword>
<dbReference type="InterPro" id="IPR050194">
    <property type="entry name" value="Glycosyltransferase_grp1"/>
</dbReference>
<dbReference type="Pfam" id="PF00534">
    <property type="entry name" value="Glycos_transf_1"/>
    <property type="match status" value="1"/>
</dbReference>
<evidence type="ECO:0008006" key="6">
    <source>
        <dbReference type="Google" id="ProtNLM"/>
    </source>
</evidence>
<dbReference type="GO" id="GO:0016758">
    <property type="term" value="F:hexosyltransferase activity"/>
    <property type="evidence" value="ECO:0007669"/>
    <property type="project" value="TreeGrafter"/>
</dbReference>
<reference evidence="5" key="1">
    <citation type="submission" date="2015-07" db="EMBL/GenBank/DDBJ databases">
        <title>Discovery of a poly(ethylene terephthalate assimilation.</title>
        <authorList>
            <person name="Yoshida S."/>
            <person name="Hiraga K."/>
            <person name="Takehana T."/>
            <person name="Taniguchi I."/>
            <person name="Yamaji H."/>
            <person name="Maeda Y."/>
            <person name="Toyohara K."/>
            <person name="Miyamoto K."/>
            <person name="Kimura Y."/>
            <person name="Oda K."/>
        </authorList>
    </citation>
    <scope>NUCLEOTIDE SEQUENCE [LARGE SCALE GENOMIC DNA]</scope>
    <source>
        <strain evidence="5">NBRC 110686 / TISTR 2288 / 201-F6</strain>
    </source>
</reference>